<keyword evidence="3" id="KW-1185">Reference proteome</keyword>
<reference evidence="2 3" key="1">
    <citation type="submission" date="2017-11" db="EMBL/GenBank/DDBJ databases">
        <title>Revised Sequence and Annotation of the Rhodobaca barguzinensis strain alga05 Genome.</title>
        <authorList>
            <person name="Kopejtka K."/>
            <person name="Tomasch J.M."/>
            <person name="Bunk B."/>
            <person name="Koblizek M."/>
        </authorList>
    </citation>
    <scope>NUCLEOTIDE SEQUENCE [LARGE SCALE GENOMIC DNA]</scope>
    <source>
        <strain evidence="3">alga05</strain>
    </source>
</reference>
<dbReference type="PRINTS" id="PR00412">
    <property type="entry name" value="EPOXHYDRLASE"/>
</dbReference>
<dbReference type="InterPro" id="IPR000073">
    <property type="entry name" value="AB_hydrolase_1"/>
</dbReference>
<dbReference type="AlphaFoldDB" id="A0A2K8K9T4"/>
<name>A0A2K8K9T4_9RHOB</name>
<dbReference type="PRINTS" id="PR00111">
    <property type="entry name" value="ABHYDROLASE"/>
</dbReference>
<dbReference type="EMBL" id="CP024899">
    <property type="protein sequence ID" value="ATX65716.1"/>
    <property type="molecule type" value="Genomic_DNA"/>
</dbReference>
<dbReference type="STRING" id="441209.GCA_001870665_01307"/>
<dbReference type="PANTHER" id="PTHR43798:SF29">
    <property type="entry name" value="AB HYDROLASE-1 DOMAIN-CONTAINING PROTEIN"/>
    <property type="match status" value="1"/>
</dbReference>
<dbReference type="Gene3D" id="3.40.50.1820">
    <property type="entry name" value="alpha/beta hydrolase"/>
    <property type="match status" value="1"/>
</dbReference>
<keyword evidence="2" id="KW-0378">Hydrolase</keyword>
<evidence type="ECO:0000313" key="3">
    <source>
        <dbReference type="Proteomes" id="UP000228948"/>
    </source>
</evidence>
<dbReference type="GO" id="GO:0016787">
    <property type="term" value="F:hydrolase activity"/>
    <property type="evidence" value="ECO:0007669"/>
    <property type="project" value="UniProtKB-KW"/>
</dbReference>
<dbReference type="Pfam" id="PF12697">
    <property type="entry name" value="Abhydrolase_6"/>
    <property type="match status" value="1"/>
</dbReference>
<dbReference type="InterPro" id="IPR050266">
    <property type="entry name" value="AB_hydrolase_sf"/>
</dbReference>
<organism evidence="2 3">
    <name type="scientific">Roseinatronobacter bogoriensis subsp. barguzinensis</name>
    <dbReference type="NCBI Taxonomy" id="441209"/>
    <lineage>
        <taxon>Bacteria</taxon>
        <taxon>Pseudomonadati</taxon>
        <taxon>Pseudomonadota</taxon>
        <taxon>Alphaproteobacteria</taxon>
        <taxon>Rhodobacterales</taxon>
        <taxon>Paracoccaceae</taxon>
        <taxon>Roseinatronobacter</taxon>
    </lineage>
</organism>
<dbReference type="KEGG" id="rbg:BG454_07650"/>
<dbReference type="OrthoDB" id="5491135at2"/>
<dbReference type="InterPro" id="IPR029058">
    <property type="entry name" value="AB_hydrolase_fold"/>
</dbReference>
<protein>
    <submittedName>
        <fullName evidence="2">Alpha/beta hydrolase</fullName>
    </submittedName>
</protein>
<dbReference type="Proteomes" id="UP000228948">
    <property type="component" value="Chromosome"/>
</dbReference>
<proteinExistence type="predicted"/>
<gene>
    <name evidence="2" type="ORF">BG454_07650</name>
</gene>
<sequence length="239" mass="25991">MTRILLIPGLVCDAHVWQATLAALDGYDVAVADVTHQPSITAMAEDLLARHTGDLVVIGHSMGGRVAMEMARIAPARLRGMALLNTGMAPLKEGELPKREAMIAFGHSEGMAGLAEKWLPGMMADGIKPDPQVMNGLRAMVQRMTPDIHERQIRALIARPDASQSMPAYKGPLLLITGRQDIWSPIGPHEEIARLCPQARLEIIEEAGHFAPVEQPARVAQLLAGWVAEIIPARQERHV</sequence>
<evidence type="ECO:0000313" key="2">
    <source>
        <dbReference type="EMBL" id="ATX65716.1"/>
    </source>
</evidence>
<dbReference type="PANTHER" id="PTHR43798">
    <property type="entry name" value="MONOACYLGLYCEROL LIPASE"/>
    <property type="match status" value="1"/>
</dbReference>
<dbReference type="InterPro" id="IPR000639">
    <property type="entry name" value="Epox_hydrolase-like"/>
</dbReference>
<dbReference type="SUPFAM" id="SSF53474">
    <property type="entry name" value="alpha/beta-Hydrolases"/>
    <property type="match status" value="1"/>
</dbReference>
<dbReference type="RefSeq" id="WP_071480270.1">
    <property type="nucleotide sequence ID" value="NZ_CP024899.1"/>
</dbReference>
<evidence type="ECO:0000259" key="1">
    <source>
        <dbReference type="Pfam" id="PF12697"/>
    </source>
</evidence>
<accession>A0A2K8K9T4</accession>
<feature type="domain" description="AB hydrolase-1" evidence="1">
    <location>
        <begin position="4"/>
        <end position="221"/>
    </location>
</feature>